<keyword evidence="3" id="KW-1185">Reference proteome</keyword>
<accession>A0A5C1HZQ1</accession>
<dbReference type="InterPro" id="IPR029068">
    <property type="entry name" value="Glyas_Bleomycin-R_OHBP_Dase"/>
</dbReference>
<gene>
    <name evidence="2" type="ORF">DEO27_014850</name>
</gene>
<dbReference type="Pfam" id="PF00903">
    <property type="entry name" value="Glyoxalase"/>
    <property type="match status" value="1"/>
</dbReference>
<evidence type="ECO:0000313" key="3">
    <source>
        <dbReference type="Proteomes" id="UP000251402"/>
    </source>
</evidence>
<dbReference type="PANTHER" id="PTHR36503:SF3">
    <property type="entry name" value="BLR0126 PROTEIN"/>
    <property type="match status" value="1"/>
</dbReference>
<dbReference type="PROSITE" id="PS51819">
    <property type="entry name" value="VOC"/>
    <property type="match status" value="1"/>
</dbReference>
<dbReference type="OrthoDB" id="9798430at2"/>
<dbReference type="AlphaFoldDB" id="A0A5C1HZQ1"/>
<evidence type="ECO:0000259" key="1">
    <source>
        <dbReference type="PROSITE" id="PS51819"/>
    </source>
</evidence>
<dbReference type="InterPro" id="IPR004360">
    <property type="entry name" value="Glyas_Fos-R_dOase_dom"/>
</dbReference>
<sequence length="130" mass="14674">MQTHVAAVTLAVKDLDAIKEFYIEKFGWQIIAENEKIVMLKLDNLVLTLCDEPLFKEYTNIHNNNRSKAVYFTINLASKANVDEQIAKLRGVGVQILKQPSETFWGGYAGFVADPEGNCWEICFNPYAGN</sequence>
<reference evidence="2" key="1">
    <citation type="submission" date="2019-08" db="EMBL/GenBank/DDBJ databases">
        <title>Comparative genome analysis confer to the adaptation heavy metal polluted environment.</title>
        <authorList>
            <person name="Li Y."/>
        </authorList>
    </citation>
    <scope>NUCLEOTIDE SEQUENCE [LARGE SCALE GENOMIC DNA]</scope>
    <source>
        <strain evidence="2">P1</strain>
    </source>
</reference>
<organism evidence="2 3">
    <name type="scientific">Mucilaginibacter rubeus</name>
    <dbReference type="NCBI Taxonomy" id="2027860"/>
    <lineage>
        <taxon>Bacteria</taxon>
        <taxon>Pseudomonadati</taxon>
        <taxon>Bacteroidota</taxon>
        <taxon>Sphingobacteriia</taxon>
        <taxon>Sphingobacteriales</taxon>
        <taxon>Sphingobacteriaceae</taxon>
        <taxon>Mucilaginibacter</taxon>
    </lineage>
</organism>
<dbReference type="RefSeq" id="WP_112573790.1">
    <property type="nucleotide sequence ID" value="NZ_CP043450.1"/>
</dbReference>
<dbReference type="PANTHER" id="PTHR36503">
    <property type="entry name" value="BLR2520 PROTEIN"/>
    <property type="match status" value="1"/>
</dbReference>
<proteinExistence type="predicted"/>
<dbReference type="Gene3D" id="3.10.180.10">
    <property type="entry name" value="2,3-Dihydroxybiphenyl 1,2-Dioxygenase, domain 1"/>
    <property type="match status" value="1"/>
</dbReference>
<dbReference type="SUPFAM" id="SSF54593">
    <property type="entry name" value="Glyoxalase/Bleomycin resistance protein/Dihydroxybiphenyl dioxygenase"/>
    <property type="match status" value="1"/>
</dbReference>
<evidence type="ECO:0000313" key="2">
    <source>
        <dbReference type="EMBL" id="QEM11246.1"/>
    </source>
</evidence>
<protein>
    <submittedName>
        <fullName evidence="2">VOC family protein</fullName>
    </submittedName>
</protein>
<dbReference type="InterPro" id="IPR037523">
    <property type="entry name" value="VOC_core"/>
</dbReference>
<dbReference type="EMBL" id="CP043450">
    <property type="protein sequence ID" value="QEM11246.1"/>
    <property type="molecule type" value="Genomic_DNA"/>
</dbReference>
<name>A0A5C1HZQ1_9SPHI</name>
<dbReference type="Proteomes" id="UP000251402">
    <property type="component" value="Chromosome"/>
</dbReference>
<feature type="domain" description="VOC" evidence="1">
    <location>
        <begin position="4"/>
        <end position="125"/>
    </location>
</feature>
<dbReference type="KEGG" id="mrub:DEO27_014850"/>